<evidence type="ECO:0000313" key="3">
    <source>
        <dbReference type="Proteomes" id="UP000295444"/>
    </source>
</evidence>
<dbReference type="Proteomes" id="UP000295444">
    <property type="component" value="Unassembled WGS sequence"/>
</dbReference>
<dbReference type="EMBL" id="SNXZ01000010">
    <property type="protein sequence ID" value="TDP90557.1"/>
    <property type="molecule type" value="Genomic_DNA"/>
</dbReference>
<organism evidence="2 3">
    <name type="scientific">Labedaea rhizosphaerae</name>
    <dbReference type="NCBI Taxonomy" id="598644"/>
    <lineage>
        <taxon>Bacteria</taxon>
        <taxon>Bacillati</taxon>
        <taxon>Actinomycetota</taxon>
        <taxon>Actinomycetes</taxon>
        <taxon>Pseudonocardiales</taxon>
        <taxon>Pseudonocardiaceae</taxon>
        <taxon>Labedaea</taxon>
    </lineage>
</organism>
<feature type="transmembrane region" description="Helical" evidence="1">
    <location>
        <begin position="150"/>
        <end position="177"/>
    </location>
</feature>
<feature type="transmembrane region" description="Helical" evidence="1">
    <location>
        <begin position="253"/>
        <end position="270"/>
    </location>
</feature>
<name>A0A4R6RVU5_LABRH</name>
<feature type="transmembrane region" description="Helical" evidence="1">
    <location>
        <begin position="58"/>
        <end position="82"/>
    </location>
</feature>
<evidence type="ECO:0008006" key="4">
    <source>
        <dbReference type="Google" id="ProtNLM"/>
    </source>
</evidence>
<accession>A0A4R6RVU5</accession>
<keyword evidence="1" id="KW-0812">Transmembrane</keyword>
<feature type="transmembrane region" description="Helical" evidence="1">
    <location>
        <begin position="307"/>
        <end position="330"/>
    </location>
</feature>
<feature type="transmembrane region" description="Helical" evidence="1">
    <location>
        <begin position="183"/>
        <end position="204"/>
    </location>
</feature>
<comment type="caution">
    <text evidence="2">The sequence shown here is derived from an EMBL/GenBank/DDBJ whole genome shotgun (WGS) entry which is preliminary data.</text>
</comment>
<feature type="transmembrane region" description="Helical" evidence="1">
    <location>
        <begin position="94"/>
        <end position="114"/>
    </location>
</feature>
<proteinExistence type="predicted"/>
<keyword evidence="1" id="KW-0472">Membrane</keyword>
<feature type="transmembrane region" description="Helical" evidence="1">
    <location>
        <begin position="282"/>
        <end position="301"/>
    </location>
</feature>
<feature type="transmembrane region" description="Helical" evidence="1">
    <location>
        <begin position="225"/>
        <end position="247"/>
    </location>
</feature>
<dbReference type="AlphaFoldDB" id="A0A4R6RVU5"/>
<gene>
    <name evidence="2" type="ORF">EV186_11098</name>
</gene>
<keyword evidence="3" id="KW-1185">Reference proteome</keyword>
<sequence>MVFLVGVWSAWFFTIDDAYITFRYSANFAAGHGPVWNPGENPVEGFTNFLWMLWHTPFAWLGLNLPAVAKVTSFAAGAAILVMLVRYCRTNHGLVAAVVAGSAFVLYLPTYFHITSGLETVAFAALVLRAVIVGLNAIEGRRVRIWEAPLLLVLAGMLRPDGVLAALPAFLVWLWTARRDRRAWLFTAIAAVVGAGYFAWRWSYYGYPFPNTYYVKFGNITAGTAWLDTTVWLYAPLLVLTAALLLWRNTRKAALVLCATVVTTSLTYVVSGPTMDYLHRFAFHTFPVLCLSTGIAAGVIVRSGGKAWLSITAGTVAGLLATGWVAVAGLQAPDLPVIANYGPDLARAHVAIGQGLAKADIPADAKVIALHDAGAMSYYSGWRTVDFIGLNDEPIAHGADPTTVVASAHPTVIVVRSYGPGPVATAYHTNIREAARGYVHIARVQMRNGYYLHIYVVPQYADQVRAAVMPVVDQAQHTYDPGSYGDTIHRWLTRLRHDLPW</sequence>
<reference evidence="2 3" key="1">
    <citation type="submission" date="2019-03" db="EMBL/GenBank/DDBJ databases">
        <title>Genomic Encyclopedia of Type Strains, Phase IV (KMG-IV): sequencing the most valuable type-strain genomes for metagenomic binning, comparative biology and taxonomic classification.</title>
        <authorList>
            <person name="Goeker M."/>
        </authorList>
    </citation>
    <scope>NUCLEOTIDE SEQUENCE [LARGE SCALE GENOMIC DNA]</scope>
    <source>
        <strain evidence="2 3">DSM 45361</strain>
    </source>
</reference>
<evidence type="ECO:0000256" key="1">
    <source>
        <dbReference type="SAM" id="Phobius"/>
    </source>
</evidence>
<evidence type="ECO:0000313" key="2">
    <source>
        <dbReference type="EMBL" id="TDP90557.1"/>
    </source>
</evidence>
<protein>
    <recommendedName>
        <fullName evidence="4">Glycosyltransferase RgtA/B/C/D-like domain-containing protein</fullName>
    </recommendedName>
</protein>
<keyword evidence="1" id="KW-1133">Transmembrane helix</keyword>